<name>A0A4R4IPJ8_PHOLU</name>
<proteinExistence type="predicted"/>
<comment type="caution">
    <text evidence="1">The sequence shown here is derived from an EMBL/GenBank/DDBJ whole genome shotgun (WGS) entry which is preliminary data.</text>
</comment>
<dbReference type="Proteomes" id="UP000295550">
    <property type="component" value="Unassembled WGS sequence"/>
</dbReference>
<organism evidence="1 2">
    <name type="scientific">Photorhabdus luminescens subsp. mexicana</name>
    <dbReference type="NCBI Taxonomy" id="2100167"/>
    <lineage>
        <taxon>Bacteria</taxon>
        <taxon>Pseudomonadati</taxon>
        <taxon>Pseudomonadota</taxon>
        <taxon>Gammaproteobacteria</taxon>
        <taxon>Enterobacterales</taxon>
        <taxon>Morganellaceae</taxon>
        <taxon>Photorhabdus</taxon>
    </lineage>
</organism>
<evidence type="ECO:0000313" key="1">
    <source>
        <dbReference type="EMBL" id="TDB42059.1"/>
    </source>
</evidence>
<evidence type="ECO:0000313" key="2">
    <source>
        <dbReference type="Proteomes" id="UP000295550"/>
    </source>
</evidence>
<protein>
    <submittedName>
        <fullName evidence="1">Uncharacterized protein</fullName>
    </submittedName>
</protein>
<dbReference type="AlphaFoldDB" id="A0A4R4IPJ8"/>
<sequence length="91" mass="10588">MIEILKAGCIEPIHFDFDTHYFDDIDDGTNILDKYGYAVSAGSNGSVDVWVDDDCNFRGEFSRFYIVINSIKTSSRNELMLWLNEYIQKQY</sequence>
<gene>
    <name evidence="1" type="ORF">C5468_25355</name>
</gene>
<dbReference type="RefSeq" id="WP_118984407.1">
    <property type="nucleotide sequence ID" value="NZ_CAWOLF010000069.1"/>
</dbReference>
<dbReference type="EMBL" id="PUJX01000069">
    <property type="protein sequence ID" value="TDB42059.1"/>
    <property type="molecule type" value="Genomic_DNA"/>
</dbReference>
<reference evidence="1 2" key="1">
    <citation type="journal article" date="2019" name="Int. J. Syst. Evol. Microbiol.">
        <title>Photorhabdus khanii subsp. guanajuatensis subsp. nov., isolated from Heterorhabditis atacamensis, and Photorhabdus luminescens subsp. mexicana subsp. nov., isolated from Heterorhabditis mexicana entomopathogenic nematodes.</title>
        <authorList>
            <person name="Machado R.A.R."/>
            <person name="Bruno P."/>
            <person name="Arce C.C.M."/>
            <person name="Liechti N."/>
            <person name="Kohler A."/>
            <person name="Bernal J."/>
            <person name="Bruggmann R."/>
            <person name="Turlings T.C.J."/>
        </authorList>
    </citation>
    <scope>NUCLEOTIDE SEQUENCE [LARGE SCALE GENOMIC DNA]</scope>
    <source>
        <strain evidence="1 2">MEX47-22</strain>
    </source>
</reference>
<accession>A0A4R4IPJ8</accession>